<proteinExistence type="predicted"/>
<dbReference type="EMBL" id="FNVA01000012">
    <property type="protein sequence ID" value="SEG72502.1"/>
    <property type="molecule type" value="Genomic_DNA"/>
</dbReference>
<evidence type="ECO:0000313" key="2">
    <source>
        <dbReference type="Proteomes" id="UP000236728"/>
    </source>
</evidence>
<evidence type="ECO:0008006" key="3">
    <source>
        <dbReference type="Google" id="ProtNLM"/>
    </source>
</evidence>
<accession>A0A1H6CHX3</accession>
<keyword evidence="2" id="KW-1185">Reference proteome</keyword>
<dbReference type="AlphaFoldDB" id="A0A1H6CHX3"/>
<name>A0A1H6CHX3_9BACT</name>
<dbReference type="InterPro" id="IPR009003">
    <property type="entry name" value="Peptidase_S1_PA"/>
</dbReference>
<protein>
    <recommendedName>
        <fullName evidence="3">Trypsin-like peptidase domain-containing protein</fullName>
    </recommendedName>
</protein>
<sequence length="302" mass="32891">MQERMSLGEVRSILKGTTDQPSDEWNGIIRDATSNTVVIVAISRSSGGSERIQQAGTGTLVFLDGAHYILTATHVWDSILVHADRLGATIRTGRGQPNTFSIDIRAMSAPIAFPREQGCEQWGPDLALLRIPDFCVGTIEAFRPFFDLHAISKVVPRGNDSIETWILCGVPAVLGTSSETAAHAHGRAFQVEVESVHNRNGFDYIDVLAHWPSTSVAPHFGGVSGGGLWKLSLYVDPLAGRIDCIRTLEGVAFYQFPFRKEHSVLRCHGPNSLRLVSANCAERSCDLPPAFLPFITGDSLHC</sequence>
<gene>
    <name evidence="1" type="ORF">SAMN05421819_4575</name>
</gene>
<dbReference type="Proteomes" id="UP000236728">
    <property type="component" value="Unassembled WGS sequence"/>
</dbReference>
<reference evidence="1 2" key="1">
    <citation type="submission" date="2016-10" db="EMBL/GenBank/DDBJ databases">
        <authorList>
            <person name="de Groot N.N."/>
        </authorList>
    </citation>
    <scope>NUCLEOTIDE SEQUENCE [LARGE SCALE GENOMIC DNA]</scope>
    <source>
        <strain evidence="1 2">DSM 22489</strain>
    </source>
</reference>
<evidence type="ECO:0000313" key="1">
    <source>
        <dbReference type="EMBL" id="SEG72502.1"/>
    </source>
</evidence>
<organism evidence="1 2">
    <name type="scientific">Bryocella elongata</name>
    <dbReference type="NCBI Taxonomy" id="863522"/>
    <lineage>
        <taxon>Bacteria</taxon>
        <taxon>Pseudomonadati</taxon>
        <taxon>Acidobacteriota</taxon>
        <taxon>Terriglobia</taxon>
        <taxon>Terriglobales</taxon>
        <taxon>Acidobacteriaceae</taxon>
        <taxon>Bryocella</taxon>
    </lineage>
</organism>
<dbReference type="SUPFAM" id="SSF50494">
    <property type="entry name" value="Trypsin-like serine proteases"/>
    <property type="match status" value="1"/>
</dbReference>